<comment type="subcellular location">
    <subcellularLocation>
        <location evidence="2">Endomembrane system</location>
    </subcellularLocation>
    <subcellularLocation>
        <location evidence="1">Membrane</location>
        <topology evidence="1">Single-pass membrane protein</topology>
    </subcellularLocation>
</comment>
<feature type="region of interest" description="Disordered" evidence="8">
    <location>
        <begin position="1123"/>
        <end position="1158"/>
    </location>
</feature>
<feature type="compositionally biased region" description="Basic and acidic residues" evidence="8">
    <location>
        <begin position="103"/>
        <end position="113"/>
    </location>
</feature>
<evidence type="ECO:0000256" key="6">
    <source>
        <dbReference type="ARBA" id="ARBA00023136"/>
    </source>
</evidence>
<feature type="transmembrane region" description="Helical" evidence="9">
    <location>
        <begin position="2702"/>
        <end position="2725"/>
    </location>
</feature>
<dbReference type="GO" id="GO:0005886">
    <property type="term" value="C:plasma membrane"/>
    <property type="evidence" value="ECO:0007669"/>
    <property type="project" value="TreeGrafter"/>
</dbReference>
<accession>A0A7J6L3F7</accession>
<feature type="transmembrane region" description="Helical" evidence="9">
    <location>
        <begin position="2574"/>
        <end position="2593"/>
    </location>
</feature>
<feature type="region of interest" description="Disordered" evidence="8">
    <location>
        <begin position="676"/>
        <end position="696"/>
    </location>
</feature>
<dbReference type="GO" id="GO:0016192">
    <property type="term" value="P:vesicle-mediated transport"/>
    <property type="evidence" value="ECO:0007669"/>
    <property type="project" value="UniProtKB-ARBA"/>
</dbReference>
<dbReference type="CDD" id="cd00112">
    <property type="entry name" value="LDLa"/>
    <property type="match status" value="1"/>
</dbReference>
<dbReference type="GO" id="GO:0012505">
    <property type="term" value="C:endomembrane system"/>
    <property type="evidence" value="ECO:0007669"/>
    <property type="project" value="UniProtKB-SubCell"/>
</dbReference>
<dbReference type="InterPro" id="IPR050685">
    <property type="entry name" value="LDLR"/>
</dbReference>
<dbReference type="InterPro" id="IPR002172">
    <property type="entry name" value="LDrepeatLR_classA_rpt"/>
</dbReference>
<evidence type="ECO:0000256" key="1">
    <source>
        <dbReference type="ARBA" id="ARBA00004167"/>
    </source>
</evidence>
<feature type="compositionally biased region" description="Pro residues" evidence="8">
    <location>
        <begin position="208"/>
        <end position="244"/>
    </location>
</feature>
<feature type="compositionally biased region" description="Low complexity" evidence="8">
    <location>
        <begin position="1137"/>
        <end position="1147"/>
    </location>
</feature>
<keyword evidence="6 9" id="KW-0472">Membrane</keyword>
<feature type="compositionally biased region" description="Pro residues" evidence="8">
    <location>
        <begin position="251"/>
        <end position="289"/>
    </location>
</feature>
<feature type="compositionally biased region" description="Low complexity" evidence="8">
    <location>
        <begin position="2070"/>
        <end position="2092"/>
    </location>
</feature>
<feature type="compositionally biased region" description="Basic and acidic residues" evidence="8">
    <location>
        <begin position="153"/>
        <end position="163"/>
    </location>
</feature>
<keyword evidence="3 9" id="KW-0812">Transmembrane</keyword>
<dbReference type="PROSITE" id="PS50068">
    <property type="entry name" value="LDLRA_2"/>
    <property type="match status" value="2"/>
</dbReference>
<feature type="compositionally biased region" description="Basic and acidic residues" evidence="8">
    <location>
        <begin position="132"/>
        <end position="144"/>
    </location>
</feature>
<dbReference type="PANTHER" id="PTHR24270">
    <property type="entry name" value="LOW-DENSITY LIPOPROTEIN RECEPTOR-RELATED"/>
    <property type="match status" value="1"/>
</dbReference>
<keyword evidence="7" id="KW-1015">Disulfide bond</keyword>
<dbReference type="PRINTS" id="PR00261">
    <property type="entry name" value="LDLRECEPTOR"/>
</dbReference>
<feature type="region of interest" description="Disordered" evidence="8">
    <location>
        <begin position="2070"/>
        <end position="2100"/>
    </location>
</feature>
<feature type="non-terminal residue" evidence="10">
    <location>
        <position position="1"/>
    </location>
</feature>
<comment type="caution">
    <text evidence="10">The sequence shown here is derived from an EMBL/GenBank/DDBJ whole genome shotgun (WGS) entry which is preliminary data.</text>
</comment>
<feature type="region of interest" description="Disordered" evidence="8">
    <location>
        <begin position="1321"/>
        <end position="1367"/>
    </location>
</feature>
<dbReference type="SMART" id="SM00192">
    <property type="entry name" value="LDLa"/>
    <property type="match status" value="3"/>
</dbReference>
<evidence type="ECO:0000313" key="10">
    <source>
        <dbReference type="EMBL" id="KAF4653734.1"/>
    </source>
</evidence>
<dbReference type="OrthoDB" id="414465at2759"/>
<sequence>AGIPREAAPVGNKDIWIIGNYSQPEGDGCFEICDIQMFADDDCQDNLFGSIGVAKVFDSTGEIKVMNPLTHEAVDGVGFNRLTNTVNNLSVCSSATWTPKTCVEPEERSEGTRRRLSPGFDGQRRRPLPRSLRREGRRNQETVKEGTPPPEEGSTRPLEEKFESTPPIDGAYDYPPPPTGEYYDSPPPPTGEYYDSPPPPTGEHHDSPPPPTGEYYDSPPPPTGEYYDSPPPPTGDYHDSPPPATGDYHDSPPPPTGDYHNSPPPPTGEYHDSPPPPAGEYYDSPPPPAGEYYETLPPSWPSTDTPWNGGTGEEFNGKHIVVKLRGHIDEGVVRDAIRRGLSPYVHLLTDAAFEEQHLAGMEPLEMDMSACEEKGIVDSLASLSGNAPTDKFTEIKLVGCGPAEVIECAGRQLKLASEAVRASQGLFGGIEEVVVEDGVMDGCPTMSDVKEPYPGEHTPYPGDPTYPMPGFNDTYYYTYPPEDFAEQPMNLAFSLQGEMDQLGVRGVLERVFGPFVHMESQFTYGEPSEDVVKEEMASHEPLMDLSNFQCQGKELLDSLRELGSPTDAAAYKPADVRITVCGPEVVMKCISEQLKIASDGLRGEGGINSLTVESPLTEGCHLEGSIEYPSMNMIHVEFELEGYMDQAAVKHAFDLGLGPAVWMHAVAVEGHLEDIRDSEEAPVSSEGEAAPTECTAESLSRALGGLDRGSEDDFKATHKRLHMKVVACVAAEEVDCLVDRLRRAADLVVNSGGKLYGGIARMNVIEGIRDGCPGGAPEGGYDDFPGWPEGVMSQKFVVRGNMDEEAIARAFEGAMGHFARMRSSPIGGGRRLLTGDTENSQCDENALQNALMNLAIITKSEAEARWPYMEYEVVVCSMWSDCVTKQLERAAAMLRDSSTANLYAGLEGIDITGPAEEGCPHEDEGGYHPGDGDHYPEFTGDSSNVKMVVLGSWEEEVVKNLLHKAFGEDVFMDARLLPAGDGTAYPTPENSSPDDGTVDGQCDQNALADLLQALPKGAGNAGERKKAEVTICGDKGRIACIRQMLLGAHDLIAGSSDGHGGVELIAPLGQVEEGCPVTHGPDIPPSFGDQPLESVSWVLRGYHDIDELGEVIRRVTGEDVLSHAEPFYPSKEESEGETTPTEEPAGTQSSGSGDCPVDALTRAIEGLGLNSEAEAKAMNRAHNEHIVTACGAPERIRCILSQLRHTFNKSRELPAGSLLGGLSGGRVVSPGVQEGCPLLSGHEDPNYYPYPEDEHPDGDYDIPDVTPVQQDGARVIILTGYYLDEEMSAAFEAAFGDLRMQVEGHSTPFTHVPAMEGTVQYDEFHTPPPEWDDTNHQSPAPGDVLPGLTNEPSTAEDASSGGSGLPRRLQVSECEVSALAESLKSLPVVSEETVSSERQFRETRVVVCGTAQQMECLTKKVEEARALMREHGGELLGGLVELEFDDGGGLPVCPLDGPVDYQPTATLTSRSIEFEIEGYFQVQGIARNLRDAFGDSVQNVFLVGIEGPPDDEGSSMEPGEVVLPGTAPIGLEDPLITTLPGGGSPPGYGVWTSPPPPLMEDPLHLDESVGPVGMPLSTTMPPFKEGEETVSEPETLPPRRLASHRVYGREMQDTTSSGTASDGSFECGTNNLADAIKGLPRQDEATITQAKVKLKLRACAGPARVSCVKDQIGAASEVLAAAGSQLYGGVKSIRTDGKVREGCDSHDRIDTFGAVEVSISATNCLSTQTACVNDPDRRCYDASQRCDREWLCPNGDDEMSCSYQCLDSEVRCPATGLCIAKDLRQGGCQECGDEVYASHETCVFLRQEKDALRNLPVCDVNVVDDFLFVRYGEACTFDVNPCCVADRVSADEVASKAFQCDGSTYRPDLISSGYSLLSWGREYCENFQRMQSAKSCTARDAEILRYSSLRCETFLLTGSLPCECFDDLGGILQEDRATLESCDTFREAMTLKGMKNLEERAAVRRNLGTAEHRTAWESVRARCDAKGGLQRLAAAESLISETERNPVKKMMSRLLLGGDLTGLKEDPEALAAFEGGFKAALLELLGRESMNKDSIVMNGIIMVESTSVATTTPAPTAAVQPRTTTSTTPSPRMLQSSGASSSAVNFEFTVESGTTTGTLAEREAAAAAEASAVADSLESLNSDTSKQTTLLNSLSASVPNLPPMSFLGLADPQVRDAIEQLCLSPKFKCPITGTCIDERFVCNQIPECEVIEPGETLAADERNCVFATPAPGALCKDTQFKCGSGECIEDVFYCDEVRDCADGSDETQPECVAQLQARTEMESSTAAQKSIAPVTLVKDWFGVMFATPVMVKCIKFMQPTDKAVAEVKMFACDESEVFRDGAGVVLRRPETSCKAMKVITLSDGEDADLLKHKIAAEATTTTTTPAPSAAKSLAYSAVSTTKECSSGNCDVVMMNSNYECYDATGEIVGSDDIGSGVCKMPRVGEAATKKVEDDDRCGISLPISLARVKKIRAANPDDNDLLQDETYKCFCYQQLQFNIANGNTRYFFPPYSGEAQRLCEPYLLQKLFEFVMAIVAVLSVTVLNWLLKAIIYFLVDMEKHTSFTTKEMSLMKKLFVAQWINTGLIILFVNAQLHGMTGDIPVFGTTLRIGDGDFDDFTSNWYKAVGIGLSITIAVQIAWAALPPLFAGAVKLIMMPLIGKKKKTQDAMNQVYKLPDFNLALRLAQTMNVLFCTIMYSSSMPILLYIGALYCFVAYWADKVCLLRLSARPPAFTQETVIGAIKLFPLAALLHCLLAFWMLGNQNVFPSDFFTDATEQHYIDRYMSGSNAKRYEQIMYNGVPTGDLESFQWYIEARIQDGFRRAAVGEAILIGMILAYYAAYLFYYVFGAHLVACMRTCWLCFHSKDGKKMSTITNETYTEAVQEMIQSGVIHSYELKSNHRYDLAYTAISELEQKHLNEQSAAVGPPVAIPQPSPVVVVVQQQQPQKQ</sequence>
<gene>
    <name evidence="10" type="ORF">FOZ61_008737</name>
</gene>
<dbReference type="PROSITE" id="PS01209">
    <property type="entry name" value="LDLRA_1"/>
    <property type="match status" value="1"/>
</dbReference>
<dbReference type="PANTHER" id="PTHR24270:SF61">
    <property type="entry name" value="EGF-LIKE DOMAIN-CONTAINING PROTEIN"/>
    <property type="match status" value="1"/>
</dbReference>
<feature type="compositionally biased region" description="Pro residues" evidence="8">
    <location>
        <begin position="174"/>
        <end position="201"/>
    </location>
</feature>
<dbReference type="Gene3D" id="2.40.128.620">
    <property type="match status" value="1"/>
</dbReference>
<keyword evidence="5 9" id="KW-1133">Transmembrane helix</keyword>
<evidence type="ECO:0000256" key="9">
    <source>
        <dbReference type="SAM" id="Phobius"/>
    </source>
</evidence>
<evidence type="ECO:0000256" key="4">
    <source>
        <dbReference type="ARBA" id="ARBA00022737"/>
    </source>
</evidence>
<feature type="transmembrane region" description="Helical" evidence="9">
    <location>
        <begin position="2530"/>
        <end position="2554"/>
    </location>
</feature>
<dbReference type="InterPro" id="IPR036055">
    <property type="entry name" value="LDL_receptor-like_sf"/>
</dbReference>
<organism evidence="10 11">
    <name type="scientific">Perkinsus olseni</name>
    <name type="common">Perkinsus atlanticus</name>
    <dbReference type="NCBI Taxonomy" id="32597"/>
    <lineage>
        <taxon>Eukaryota</taxon>
        <taxon>Sar</taxon>
        <taxon>Alveolata</taxon>
        <taxon>Perkinsozoa</taxon>
        <taxon>Perkinsea</taxon>
        <taxon>Perkinsida</taxon>
        <taxon>Perkinsidae</taxon>
        <taxon>Perkinsus</taxon>
    </lineage>
</organism>
<evidence type="ECO:0000256" key="7">
    <source>
        <dbReference type="ARBA" id="ARBA00023157"/>
    </source>
</evidence>
<name>A0A7J6L3F7_PEROL</name>
<evidence type="ECO:0000256" key="8">
    <source>
        <dbReference type="SAM" id="MobiDB-lite"/>
    </source>
</evidence>
<reference evidence="10 11" key="1">
    <citation type="submission" date="2020-04" db="EMBL/GenBank/DDBJ databases">
        <title>Perkinsus olseni comparative genomics.</title>
        <authorList>
            <person name="Bogema D.R."/>
        </authorList>
    </citation>
    <scope>NUCLEOTIDE SEQUENCE [LARGE SCALE GENOMIC DNA]</scope>
    <source>
        <strain evidence="10">ATCC PRA-179</strain>
    </source>
</reference>
<dbReference type="InterPro" id="IPR023415">
    <property type="entry name" value="LDLR_class-A_CS"/>
</dbReference>
<feature type="region of interest" description="Disordered" evidence="8">
    <location>
        <begin position="99"/>
        <end position="313"/>
    </location>
</feature>
<proteinExistence type="predicted"/>
<evidence type="ECO:0000256" key="3">
    <source>
        <dbReference type="ARBA" id="ARBA00022692"/>
    </source>
</evidence>
<protein>
    <submittedName>
        <fullName evidence="10">Uncharacterized protein</fullName>
    </submittedName>
</protein>
<feature type="transmembrane region" description="Helical" evidence="9">
    <location>
        <begin position="2827"/>
        <end position="2846"/>
    </location>
</feature>
<evidence type="ECO:0000256" key="2">
    <source>
        <dbReference type="ARBA" id="ARBA00004308"/>
    </source>
</evidence>
<dbReference type="EMBL" id="JABAHT010000594">
    <property type="protein sequence ID" value="KAF4653734.1"/>
    <property type="molecule type" value="Genomic_DNA"/>
</dbReference>
<keyword evidence="4" id="KW-0677">Repeat</keyword>
<feature type="transmembrane region" description="Helical" evidence="9">
    <location>
        <begin position="2737"/>
        <end position="2759"/>
    </location>
</feature>
<dbReference type="Pfam" id="PF00057">
    <property type="entry name" value="Ldl_recept_a"/>
    <property type="match status" value="1"/>
</dbReference>
<evidence type="ECO:0000313" key="11">
    <source>
        <dbReference type="Proteomes" id="UP000570595"/>
    </source>
</evidence>
<dbReference type="SUPFAM" id="SSF57424">
    <property type="entry name" value="LDL receptor-like module"/>
    <property type="match status" value="1"/>
</dbReference>
<dbReference type="Proteomes" id="UP000570595">
    <property type="component" value="Unassembled WGS sequence"/>
</dbReference>
<evidence type="ECO:0000256" key="5">
    <source>
        <dbReference type="ARBA" id="ARBA00022989"/>
    </source>
</evidence>